<comment type="caution">
    <text evidence="5">The sequence shown here is derived from an EMBL/GenBank/DDBJ whole genome shotgun (WGS) entry which is preliminary data.</text>
</comment>
<evidence type="ECO:0000256" key="1">
    <source>
        <dbReference type="ARBA" id="ARBA00000427"/>
    </source>
</evidence>
<dbReference type="InterPro" id="IPR011040">
    <property type="entry name" value="Sialidase"/>
</dbReference>
<proteinExistence type="inferred from homology"/>
<dbReference type="InterPro" id="IPR023364">
    <property type="entry name" value="Trans_sialidase_dom3"/>
</dbReference>
<dbReference type="EC" id="3.2.1.18" evidence="3"/>
<keyword evidence="5" id="KW-0378">Hydrolase</keyword>
<protein>
    <recommendedName>
        <fullName evidence="3">exo-alpha-sialidase</fullName>
        <ecNumber evidence="3">3.2.1.18</ecNumber>
    </recommendedName>
</protein>
<dbReference type="Gene3D" id="2.120.10.10">
    <property type="match status" value="1"/>
</dbReference>
<evidence type="ECO:0000256" key="3">
    <source>
        <dbReference type="ARBA" id="ARBA00012733"/>
    </source>
</evidence>
<dbReference type="PANTHER" id="PTHR10628">
    <property type="entry name" value="SIALIDASE"/>
    <property type="match status" value="1"/>
</dbReference>
<dbReference type="Proteomes" id="UP001558481">
    <property type="component" value="Unassembled WGS sequence"/>
</dbReference>
<keyword evidence="6" id="KW-1185">Reference proteome</keyword>
<dbReference type="Gene3D" id="2.40.220.10">
    <property type="entry name" value="Intramolecular Trans-sialidase, Domain 3"/>
    <property type="match status" value="1"/>
</dbReference>
<comment type="catalytic activity">
    <reaction evidence="1">
        <text>Hydrolysis of alpha-(2-&gt;3)-, alpha-(2-&gt;6)-, alpha-(2-&gt;8)- glycosidic linkages of terminal sialic acid residues in oligosaccharides, glycoproteins, glycolipids, colominic acid and synthetic substrates.</text>
        <dbReference type="EC" id="3.2.1.18"/>
    </reaction>
</comment>
<keyword evidence="5" id="KW-0326">Glycosidase</keyword>
<dbReference type="Pfam" id="PF13385">
    <property type="entry name" value="Laminin_G_3"/>
    <property type="match status" value="1"/>
</dbReference>
<dbReference type="CDD" id="cd15482">
    <property type="entry name" value="Sialidase_non-viral"/>
    <property type="match status" value="1"/>
</dbReference>
<dbReference type="RefSeq" id="WP_368628926.1">
    <property type="nucleotide sequence ID" value="NZ_JAYWLU010000001.1"/>
</dbReference>
<organism evidence="5 6">
    <name type="scientific">Kocuria carniphila</name>
    <dbReference type="NCBI Taxonomy" id="262208"/>
    <lineage>
        <taxon>Bacteria</taxon>
        <taxon>Bacillati</taxon>
        <taxon>Actinomycetota</taxon>
        <taxon>Actinomycetes</taxon>
        <taxon>Micrococcales</taxon>
        <taxon>Micrococcaceae</taxon>
        <taxon>Kocuria</taxon>
    </lineage>
</organism>
<dbReference type="PANTHER" id="PTHR10628:SF30">
    <property type="entry name" value="EXO-ALPHA-SIALIDASE"/>
    <property type="match status" value="1"/>
</dbReference>
<dbReference type="InterPro" id="IPR036278">
    <property type="entry name" value="Sialidase_sf"/>
</dbReference>
<dbReference type="SUPFAM" id="SSF49899">
    <property type="entry name" value="Concanavalin A-like lectins/glucanases"/>
    <property type="match status" value="2"/>
</dbReference>
<accession>A0ABV3V041</accession>
<feature type="domain" description="Sialidase" evidence="4">
    <location>
        <begin position="458"/>
        <end position="714"/>
    </location>
</feature>
<dbReference type="Gene3D" id="2.60.120.200">
    <property type="match status" value="1"/>
</dbReference>
<reference evidence="5 6" key="1">
    <citation type="journal article" date="2024" name="Fungal Genet. Biol.">
        <title>The porcine skin microbiome exhibits broad fungal antagonism.</title>
        <authorList>
            <person name="De La Cruz K.F."/>
            <person name="Townsend E.C."/>
            <person name="Alex Cheong J.Z."/>
            <person name="Salamzade R."/>
            <person name="Liu A."/>
            <person name="Sandstrom S."/>
            <person name="Davila E."/>
            <person name="Huang L."/>
            <person name="Xu K.H."/>
            <person name="Wu S.Y."/>
            <person name="Meudt J.J."/>
            <person name="Shanmuganayagam D."/>
            <person name="Gibson A.L.F."/>
            <person name="Kalan L.R."/>
        </authorList>
    </citation>
    <scope>NUCLEOTIDE SEQUENCE [LARGE SCALE GENOMIC DNA]</scope>
    <source>
        <strain evidence="5 6">LK2625</strain>
    </source>
</reference>
<dbReference type="SUPFAM" id="SSF50939">
    <property type="entry name" value="Sialidases"/>
    <property type="match status" value="1"/>
</dbReference>
<dbReference type="GO" id="GO:0004308">
    <property type="term" value="F:exo-alpha-sialidase activity"/>
    <property type="evidence" value="ECO:0007669"/>
    <property type="project" value="UniProtKB-EC"/>
</dbReference>
<sequence length="742" mass="81098">MVGSDVEGTVHIDFSTTIDGPLLDARGKRGRITLEVTGGRMNGWIRCNDETRQLDAEDSIGIDDGQPHSLALTVDETGTHLFVDGYEAFSATVHAWFSDIEVSSLMVDPRRIMQVSRVTFWGAPLSNTAVVAESLTVSPLIQFAAAELAPRDAKRCGSLNGGAIRARYRTRGEGQGGAIVEAEGSNGRLSLAIEDGDITYTVTSGDNVVADIRARGRWDDGDWHDVVLVSGRGALELFVDGFQTLHSTGTAFFRDIGDVQRVVVGADLEGTRLFGEAQSAMIYDSVLSDHQVKRLASVEPIHTQALFDTGMDGSRSYRIPALLTLESGLVLAGADQRVSIANDSPNDINFVMRRSTDGGATWEEAKVLLEYPGSGRTAASVIDSVIVQDKNTGRVFVLIDQFPGGYGQPNVEPGTGYDEQGRMVLTDRHDHRYLLGTDGTVISEDGTATDYHVARDGNVTKNSQPAGNIHLATGEDPHESLLSARTSYVLLIHSDDDGETWSDPEDITPQVKEEWMRFFGTSPGNGIQLTRGKHQGRLIFPVYYNHEEGRTFSCAVIFSDDAGSTWTRGSSPNDGRQLDDVELSSRRLEDDRGSLHESALVEGRDGSVHVYMRNQHPSGRVAHAVSTDGGQSWGEVDYVAQIAEIFSQPNAIRVSYDGREAIVFANASQMLPFRGRGVLRMSFDDGTTWVHNRVLNPRHHVYQSMAQLPDGRLAVLWEREWQGLFLSVLPLTWLTSSRSTDG</sequence>
<dbReference type="InterPro" id="IPR013320">
    <property type="entry name" value="ConA-like_dom_sf"/>
</dbReference>
<evidence type="ECO:0000313" key="6">
    <source>
        <dbReference type="Proteomes" id="UP001558481"/>
    </source>
</evidence>
<name>A0ABV3V041_9MICC</name>
<evidence type="ECO:0000313" key="5">
    <source>
        <dbReference type="EMBL" id="MEX3593190.1"/>
    </source>
</evidence>
<evidence type="ECO:0000259" key="4">
    <source>
        <dbReference type="Pfam" id="PF13088"/>
    </source>
</evidence>
<dbReference type="InterPro" id="IPR026856">
    <property type="entry name" value="Sialidase_fam"/>
</dbReference>
<gene>
    <name evidence="5" type="ORF">VVR66_00490</name>
</gene>
<dbReference type="Pfam" id="PF13088">
    <property type="entry name" value="BNR_2"/>
    <property type="match status" value="1"/>
</dbReference>
<dbReference type="EMBL" id="JAYWLU010000001">
    <property type="protein sequence ID" value="MEX3593190.1"/>
    <property type="molecule type" value="Genomic_DNA"/>
</dbReference>
<evidence type="ECO:0000256" key="2">
    <source>
        <dbReference type="ARBA" id="ARBA00009348"/>
    </source>
</evidence>
<comment type="similarity">
    <text evidence="2">Belongs to the glycosyl hydrolase 33 family.</text>
</comment>